<dbReference type="EMBL" id="JBAKFJ010000001">
    <property type="protein sequence ID" value="MEX0386663.1"/>
    <property type="molecule type" value="Genomic_DNA"/>
</dbReference>
<sequence>MEKAGGNLERVFTVADPLIAGHIESILSERGIHCFVRNRHLVGGAGEIPPLEAWPEIWVDADDAAVARRLIDEVVEPVGPAPAPWVCPGCGETIEGQFAQCWRCGEYPD</sequence>
<organism evidence="2 3">
    <name type="scientific">Spiribacter onubensis</name>
    <dbReference type="NCBI Taxonomy" id="3122420"/>
    <lineage>
        <taxon>Bacteria</taxon>
        <taxon>Pseudomonadati</taxon>
        <taxon>Pseudomonadota</taxon>
        <taxon>Gammaproteobacteria</taxon>
        <taxon>Chromatiales</taxon>
        <taxon>Ectothiorhodospiraceae</taxon>
        <taxon>Spiribacter</taxon>
    </lineage>
</organism>
<name>A0ABV3SB11_9GAMM</name>
<dbReference type="SUPFAM" id="SSF54913">
    <property type="entry name" value="GlnB-like"/>
    <property type="match status" value="1"/>
</dbReference>
<feature type="domain" description="DUF2007" evidence="1">
    <location>
        <begin position="10"/>
        <end position="73"/>
    </location>
</feature>
<dbReference type="Proteomes" id="UP001556653">
    <property type="component" value="Unassembled WGS sequence"/>
</dbReference>
<protein>
    <submittedName>
        <fullName evidence="2">DUF2007 domain-containing protein</fullName>
    </submittedName>
</protein>
<evidence type="ECO:0000313" key="2">
    <source>
        <dbReference type="EMBL" id="MEX0386663.1"/>
    </source>
</evidence>
<keyword evidence="3" id="KW-1185">Reference proteome</keyword>
<evidence type="ECO:0000313" key="3">
    <source>
        <dbReference type="Proteomes" id="UP001556653"/>
    </source>
</evidence>
<gene>
    <name evidence="2" type="ORF">V6X64_06630</name>
</gene>
<dbReference type="RefSeq" id="WP_367967127.1">
    <property type="nucleotide sequence ID" value="NZ_JBAKFI010000001.1"/>
</dbReference>
<reference evidence="2 3" key="1">
    <citation type="submission" date="2024-02" db="EMBL/GenBank/DDBJ databases">
        <title>New especies of Spiribacter isolated from saline water.</title>
        <authorList>
            <person name="Leon M.J."/>
            <person name="De La Haba R."/>
            <person name="Sanchez-Porro C."/>
            <person name="Ventosa A."/>
        </authorList>
    </citation>
    <scope>NUCLEOTIDE SEQUENCE [LARGE SCALE GENOMIC DNA]</scope>
    <source>
        <strain evidence="3">ag22IC4-227</strain>
    </source>
</reference>
<evidence type="ECO:0000259" key="1">
    <source>
        <dbReference type="Pfam" id="PF09413"/>
    </source>
</evidence>
<accession>A0ABV3SB11</accession>
<comment type="caution">
    <text evidence="2">The sequence shown here is derived from an EMBL/GenBank/DDBJ whole genome shotgun (WGS) entry which is preliminary data.</text>
</comment>
<proteinExistence type="predicted"/>
<dbReference type="Pfam" id="PF09413">
    <property type="entry name" value="DUF2007"/>
    <property type="match status" value="1"/>
</dbReference>
<dbReference type="InterPro" id="IPR011322">
    <property type="entry name" value="N-reg_PII-like_a/b"/>
</dbReference>
<dbReference type="Gene3D" id="3.30.70.790">
    <property type="entry name" value="UreE, C-terminal domain"/>
    <property type="match status" value="1"/>
</dbReference>
<dbReference type="InterPro" id="IPR018551">
    <property type="entry name" value="DUF2007"/>
</dbReference>